<dbReference type="InterPro" id="IPR052908">
    <property type="entry name" value="AP-4-A_phosphorylase"/>
</dbReference>
<dbReference type="Proteomes" id="UP001218895">
    <property type="component" value="Chromosome"/>
</dbReference>
<feature type="region of interest" description="Disordered" evidence="4">
    <location>
        <begin position="1"/>
        <end position="37"/>
    </location>
</feature>
<evidence type="ECO:0000256" key="1">
    <source>
        <dbReference type="PIRSR" id="PIRSR601310-1"/>
    </source>
</evidence>
<evidence type="ECO:0000313" key="7">
    <source>
        <dbReference type="Proteomes" id="UP001218895"/>
    </source>
</evidence>
<evidence type="ECO:0000256" key="3">
    <source>
        <dbReference type="PROSITE-ProRule" id="PRU00464"/>
    </source>
</evidence>
<dbReference type="PROSITE" id="PS51084">
    <property type="entry name" value="HIT_2"/>
    <property type="match status" value="1"/>
</dbReference>
<accession>A0AAF0FQR0</accession>
<feature type="active site" description="Tele-AMP-histidine intermediate" evidence="1">
    <location>
        <position position="136"/>
    </location>
</feature>
<proteinExistence type="predicted"/>
<dbReference type="KEGG" id="manq:L1994_00275"/>
<name>A0AAF0FQR0_9EURY</name>
<dbReference type="EMBL" id="CP091092">
    <property type="protein sequence ID" value="WFN36869.1"/>
    <property type="molecule type" value="Genomic_DNA"/>
</dbReference>
<sequence>MNRNKIEENKALSKKTENSENSNHKPSENVLEKTPENIPESNFKCPFCSPDPASVIAESELCYAKKDDFPVLPGHVLVIPKRHFSYYFDAEKSERDSMWDMVSLCREILDKEYSPDGYNIIINAGDAAWQKVMHMHIHIIPRMSGEKAPEKLQMYKV</sequence>
<dbReference type="InterPro" id="IPR001310">
    <property type="entry name" value="Histidine_triad_HIT"/>
</dbReference>
<feature type="domain" description="HIT" evidence="5">
    <location>
        <begin position="42"/>
        <end position="149"/>
    </location>
</feature>
<dbReference type="PROSITE" id="PS00892">
    <property type="entry name" value="HIT_1"/>
    <property type="match status" value="1"/>
</dbReference>
<dbReference type="PRINTS" id="PR00332">
    <property type="entry name" value="HISTRIAD"/>
</dbReference>
<dbReference type="InterPro" id="IPR036265">
    <property type="entry name" value="HIT-like_sf"/>
</dbReference>
<evidence type="ECO:0000256" key="2">
    <source>
        <dbReference type="PIRSR" id="PIRSR601310-3"/>
    </source>
</evidence>
<feature type="short sequence motif" description="Histidine triad motif" evidence="2 3">
    <location>
        <begin position="134"/>
        <end position="138"/>
    </location>
</feature>
<evidence type="ECO:0000259" key="5">
    <source>
        <dbReference type="PROSITE" id="PS51084"/>
    </source>
</evidence>
<dbReference type="PANTHER" id="PTHR42997">
    <property type="entry name" value="HIT FAMILY HYDROLASE"/>
    <property type="match status" value="1"/>
</dbReference>
<dbReference type="InterPro" id="IPR011146">
    <property type="entry name" value="HIT-like"/>
</dbReference>
<dbReference type="Gene3D" id="3.30.428.10">
    <property type="entry name" value="HIT-like"/>
    <property type="match status" value="1"/>
</dbReference>
<organism evidence="6 7">
    <name type="scientific">Methanomicrobium antiquum</name>
    <dbReference type="NCBI Taxonomy" id="487686"/>
    <lineage>
        <taxon>Archaea</taxon>
        <taxon>Methanobacteriati</taxon>
        <taxon>Methanobacteriota</taxon>
        <taxon>Stenosarchaea group</taxon>
        <taxon>Methanomicrobia</taxon>
        <taxon>Methanomicrobiales</taxon>
        <taxon>Methanomicrobiaceae</taxon>
        <taxon>Methanomicrobium</taxon>
    </lineage>
</organism>
<dbReference type="GeneID" id="79948785"/>
<dbReference type="InterPro" id="IPR019808">
    <property type="entry name" value="Histidine_triad_CS"/>
</dbReference>
<gene>
    <name evidence="6" type="ORF">L1994_00275</name>
</gene>
<dbReference type="AlphaFoldDB" id="A0AAF0FQR0"/>
<dbReference type="PANTHER" id="PTHR42997:SF1">
    <property type="entry name" value="AP-4-A PHOSPHORYLASE"/>
    <property type="match status" value="1"/>
</dbReference>
<keyword evidence="7" id="KW-1185">Reference proteome</keyword>
<dbReference type="SUPFAM" id="SSF54197">
    <property type="entry name" value="HIT-like"/>
    <property type="match status" value="1"/>
</dbReference>
<evidence type="ECO:0000313" key="6">
    <source>
        <dbReference type="EMBL" id="WFN36869.1"/>
    </source>
</evidence>
<feature type="compositionally biased region" description="Basic and acidic residues" evidence="4">
    <location>
        <begin position="1"/>
        <end position="35"/>
    </location>
</feature>
<dbReference type="GO" id="GO:0003824">
    <property type="term" value="F:catalytic activity"/>
    <property type="evidence" value="ECO:0007669"/>
    <property type="project" value="InterPro"/>
</dbReference>
<dbReference type="RefSeq" id="WP_278099706.1">
    <property type="nucleotide sequence ID" value="NZ_CP091092.1"/>
</dbReference>
<evidence type="ECO:0000256" key="4">
    <source>
        <dbReference type="SAM" id="MobiDB-lite"/>
    </source>
</evidence>
<reference evidence="6" key="1">
    <citation type="submission" date="2022-01" db="EMBL/GenBank/DDBJ databases">
        <title>Complete genome of Methanomicrobium antiquum DSM 21220.</title>
        <authorList>
            <person name="Chen S.-C."/>
            <person name="You Y.-T."/>
            <person name="Zhou Y.-Z."/>
            <person name="Lai M.-C."/>
        </authorList>
    </citation>
    <scope>NUCLEOTIDE SEQUENCE</scope>
    <source>
        <strain evidence="6">DSM 21220</strain>
    </source>
</reference>
<dbReference type="Pfam" id="PF01230">
    <property type="entry name" value="HIT"/>
    <property type="match status" value="1"/>
</dbReference>
<protein>
    <submittedName>
        <fullName evidence="6">HIT family protein</fullName>
    </submittedName>
</protein>